<dbReference type="InterPro" id="IPR036465">
    <property type="entry name" value="vWFA_dom_sf"/>
</dbReference>
<dbReference type="PANTHER" id="PTHR10579">
    <property type="entry name" value="CALCIUM-ACTIVATED CHLORIDE CHANNEL REGULATOR"/>
    <property type="match status" value="1"/>
</dbReference>
<evidence type="ECO:0000313" key="3">
    <source>
        <dbReference type="Proteomes" id="UP000032180"/>
    </source>
</evidence>
<evidence type="ECO:0000259" key="1">
    <source>
        <dbReference type="PROSITE" id="PS50234"/>
    </source>
</evidence>
<reference evidence="3" key="2">
    <citation type="submission" date="2013-12" db="EMBL/GenBank/DDBJ databases">
        <authorList>
            <person name="Yu Y."/>
            <person name="Lee S."/>
            <person name="de Baynast K."/>
            <person name="Wissotski M."/>
            <person name="Liu L."/>
            <person name="Talag J."/>
            <person name="Goicoechea J."/>
            <person name="Angelova A."/>
            <person name="Jetty R."/>
            <person name="Kudrna D."/>
            <person name="Golser W."/>
            <person name="Rivera L."/>
            <person name="Zhang J."/>
            <person name="Wing R."/>
        </authorList>
    </citation>
    <scope>NUCLEOTIDE SEQUENCE</scope>
</reference>
<dbReference type="SUPFAM" id="SSF53300">
    <property type="entry name" value="vWA-like"/>
    <property type="match status" value="1"/>
</dbReference>
<dbReference type="eggNOG" id="ENOG502R27N">
    <property type="taxonomic scope" value="Eukaryota"/>
</dbReference>
<dbReference type="SMART" id="SM00327">
    <property type="entry name" value="VWA"/>
    <property type="match status" value="1"/>
</dbReference>
<reference evidence="2" key="3">
    <citation type="submission" date="2015-04" db="UniProtKB">
        <authorList>
            <consortium name="EnsemblPlants"/>
        </authorList>
    </citation>
    <scope>IDENTIFICATION</scope>
</reference>
<dbReference type="Pfam" id="PF13519">
    <property type="entry name" value="VWA_2"/>
    <property type="match status" value="1"/>
</dbReference>
<dbReference type="PROSITE" id="PS50234">
    <property type="entry name" value="VWFA"/>
    <property type="match status" value="1"/>
</dbReference>
<reference evidence="2 3" key="1">
    <citation type="submission" date="2012-08" db="EMBL/GenBank/DDBJ databases">
        <title>Oryza genome evolution.</title>
        <authorList>
            <person name="Wing R.A."/>
        </authorList>
    </citation>
    <scope>NUCLEOTIDE SEQUENCE</scope>
</reference>
<dbReference type="Proteomes" id="UP000032180">
    <property type="component" value="Chromosome 12"/>
</dbReference>
<dbReference type="Gene3D" id="3.40.50.410">
    <property type="entry name" value="von Willebrand factor, type A domain"/>
    <property type="match status" value="1"/>
</dbReference>
<dbReference type="InterPro" id="IPR051266">
    <property type="entry name" value="CLCR"/>
</dbReference>
<protein>
    <recommendedName>
        <fullName evidence="1">VWFA domain-containing protein</fullName>
    </recommendedName>
</protein>
<organism evidence="2 3">
    <name type="scientific">Leersia perrieri</name>
    <dbReference type="NCBI Taxonomy" id="77586"/>
    <lineage>
        <taxon>Eukaryota</taxon>
        <taxon>Viridiplantae</taxon>
        <taxon>Streptophyta</taxon>
        <taxon>Embryophyta</taxon>
        <taxon>Tracheophyta</taxon>
        <taxon>Spermatophyta</taxon>
        <taxon>Magnoliopsida</taxon>
        <taxon>Liliopsida</taxon>
        <taxon>Poales</taxon>
        <taxon>Poaceae</taxon>
        <taxon>BOP clade</taxon>
        <taxon>Oryzoideae</taxon>
        <taxon>Oryzeae</taxon>
        <taxon>Oryzinae</taxon>
        <taxon>Leersia</taxon>
    </lineage>
</organism>
<dbReference type="HOGENOM" id="CLU_759456_0_0_1"/>
<dbReference type="STRING" id="77586.A0A0D9Y175"/>
<sequence>MAGQAEATSSVMQLSTFTKNSTIPVSVNLKMPKAEIKVPVDIVAMIDVGQSMQNHDGSTNTTRLGLVKQAMKNAINNLAGGHYPNGNRLSLLAFDDKAEVYAALADMNNKDKRDEYLKIVDGFIPGNKTRFSNSLARAAQILDGRKAGEKNRLAFIILLSDGNDSLETLTPNMIPKSYPIHSFGFTSESEAGSGTYTLINEYFNVLINKLDQLSKKLTSISTDAHGVVISDVSSVDGGDVFEVSIGVDQLSADVFLGDIASDEERDFTVKMEVPLLQGSSDVKRMILPAPLQQLDPSINRGAISFGPAKLIDDKTNGNDATGLYGAVPLLNVKCSYKRSLDSVDETVGTDVVVAWTRPLFPPRPN</sequence>
<dbReference type="Gramene" id="LPERR12G15190.1">
    <property type="protein sequence ID" value="LPERR12G15190.1"/>
    <property type="gene ID" value="LPERR12G15190"/>
</dbReference>
<name>A0A0D9Y175_9ORYZ</name>
<dbReference type="InterPro" id="IPR002035">
    <property type="entry name" value="VWF_A"/>
</dbReference>
<accession>A0A0D9Y175</accession>
<feature type="domain" description="VWFA" evidence="1">
    <location>
        <begin position="41"/>
        <end position="245"/>
    </location>
</feature>
<dbReference type="AlphaFoldDB" id="A0A0D9Y175"/>
<evidence type="ECO:0000313" key="2">
    <source>
        <dbReference type="EnsemblPlants" id="LPERR12G15190.1"/>
    </source>
</evidence>
<proteinExistence type="predicted"/>
<dbReference type="EnsemblPlants" id="LPERR12G15190.1">
    <property type="protein sequence ID" value="LPERR12G15190.1"/>
    <property type="gene ID" value="LPERR12G15190"/>
</dbReference>
<keyword evidence="3" id="KW-1185">Reference proteome</keyword>
<dbReference type="PANTHER" id="PTHR10579:SF166">
    <property type="entry name" value="VWFA DOMAIN-CONTAINING PROTEIN"/>
    <property type="match status" value="1"/>
</dbReference>